<accession>G9AAW8</accession>
<dbReference type="HOGENOM" id="CLU_250675_0_0_5"/>
<evidence type="ECO:0000256" key="3">
    <source>
        <dbReference type="ARBA" id="ARBA00022824"/>
    </source>
</evidence>
<gene>
    <name evidence="7" type="ordered locus">SFHH103_00244</name>
</gene>
<evidence type="ECO:0000259" key="5">
    <source>
        <dbReference type="Pfam" id="PF20698"/>
    </source>
</evidence>
<feature type="domain" description="HTH" evidence="6">
    <location>
        <begin position="865"/>
        <end position="934"/>
    </location>
</feature>
<dbReference type="Pfam" id="PF20698">
    <property type="entry name" value="PIN-TPR-GreABC"/>
    <property type="match status" value="1"/>
</dbReference>
<name>G9AAW8_SINF1</name>
<evidence type="ECO:0000259" key="6">
    <source>
        <dbReference type="Pfam" id="PF24407"/>
    </source>
</evidence>
<dbReference type="InterPro" id="IPR056620">
    <property type="entry name" value="HTH_next_PIN-TPR-GreABC"/>
</dbReference>
<dbReference type="InterPro" id="IPR048987">
    <property type="entry name" value="PIN-TPR-GreABC"/>
</dbReference>
<evidence type="ECO:0000256" key="1">
    <source>
        <dbReference type="ARBA" id="ARBA00004240"/>
    </source>
</evidence>
<sequence length="1462" mass="161188">MALPDRARNLLPLLANEPKLTKGNIIFVGHSLGGLIIKQLLQLAASEGAHQRDRAHFLRRVRKVAFVGTPHFGSDQGTLANKLRLLFRPRETIAGLSRNDPHLASLNSWFRNYSVEHSIDCIVFQEHRPVRWLGKIVKNDSSDPGLAPSAPVIPLDEDHISIVKPADRNADIYRHILNFVSKPPTGAHTDTLVTEKIEQLGEVIGENTNATKLVAKALQNATDGARFVGSNAILDEAADARLLVLKQGRFFGDFDTMGEARRLCRDLLTGQLIHASNSTRAKALSWCARILTSSAPKDEVETIVGEAEKLATVPEVVVARAFISATAGDKPNALSEANSIGSPLGRSAAFIIAARETDAEAALRWMNAAGISVHDMDSDGKLVAISKYLEAGHWTDALAVVGGLTHDDYQNTPALLRTAATTHLVQAIPQELRSHVLMFPPFHSGSFPLATDSVALSYRRTAQGLFERTSEVSERMGCVESGRAADDMALWLALRDPAHGQEARGRLIAKLKTPGEALHFVHTAVEFGVPIEVSEVRREIERQDALTGGKSRDAILAGLTLALMTGDAREIANYIDANRARLAELIDSEWLDGQRVRALALSDQTSEAERLLAMMVAGGLASASAASLQRSIDEAKGADSTSLREEQYEQTGTIDDLANLVGHLELKSDWERLVGRAAELFERTHDLAAARLYVRALSETDRDKQLVSFFDNNPDLIDQSQQFRPAFAWALFRIGKLKRASELLLELRSRRDDTNTRTLFVSLAIASGDWEALVPFVETEWEQRANRTAQELLKAGQLGIHFGLPRAKDLIFEAAARANDDPTVLIACYGAAVKGNWENDPAIHGWLREAADLSDASGPVQAISFEELVERQPAWEERESTTWDHYQAGDLPMFAVGRLLNRTLTDLLLLPALTNLRESDVRRRSLICAFSGARGAALCDATSLAVDPNALLTLSFLGILEKALNSYQNIVVPHSTMGWLFEETQRVEFHQPSKVTEARKLKQLLADGRLERFETSTPVDITLVQEVGENLAALLAAASLHDPNDRRQRIVVRPYPVHRVGSLMRETTDLPDYAQYLCGCGDVVAALRQAGQLTATEEERARTYLSLQERPWPHAVTIEPNAILYLDDLALTYLQHLDIIDKLKTAGFTANVSAQEVDEADALIRYDASASDALTILTKLRREVAAGIANGKIELGEIANDEFHPESSNHPTAAVLALASHAEAVLVDDRYVNQHANINSSNKLVPVITTLDLLDVLSSKGVLSVAERLECTTTLRRSGFCMISITRQELRDALQAAQINDKAIRETAELRSMRESVLRLQMTSALQLPKERAWLEAISQASLEVLWEQWEPDVADSVARAKSDWLWSLIDARHWAHRATTTADPDAIQLPFRAQLWALIGARVNSAHDVRQRYLAWLDESVFAEIKEADAETYRWLVEEVREVIDQASQASLESEGSDGDY</sequence>
<dbReference type="InterPro" id="IPR052374">
    <property type="entry name" value="SERAC1"/>
</dbReference>
<evidence type="ECO:0000256" key="2">
    <source>
        <dbReference type="ARBA" id="ARBA00004370"/>
    </source>
</evidence>
<dbReference type="KEGG" id="sfh:SFHH103_00244"/>
<evidence type="ECO:0000313" key="7">
    <source>
        <dbReference type="EMBL" id="CCE94748.1"/>
    </source>
</evidence>
<organism evidence="7 8">
    <name type="scientific">Sinorhizobium fredii (strain HH103)</name>
    <dbReference type="NCBI Taxonomy" id="1117943"/>
    <lineage>
        <taxon>Bacteria</taxon>
        <taxon>Pseudomonadati</taxon>
        <taxon>Pseudomonadota</taxon>
        <taxon>Alphaproteobacteria</taxon>
        <taxon>Hyphomicrobiales</taxon>
        <taxon>Rhizobiaceae</taxon>
        <taxon>Sinorhizobium/Ensifer group</taxon>
        <taxon>Sinorhizobium</taxon>
    </lineage>
</organism>
<reference evidence="7 8" key="1">
    <citation type="journal article" date="2012" name="J. Bacteriol.">
        <title>Genome sequence of the soybean symbiont Sinorhizobium fredii HH103.</title>
        <authorList>
            <person name="Weidner S."/>
            <person name="Becker A."/>
            <person name="Bonilla I."/>
            <person name="Jaenicke S."/>
            <person name="Lloret J."/>
            <person name="Margaret I."/>
            <person name="Puhler A."/>
            <person name="Ruiz-Sainz J.E."/>
            <person name="Schneiker-Bekel S."/>
            <person name="Szczepanowski R."/>
            <person name="Vinardell J.M."/>
            <person name="Zehner S."/>
            <person name="Gottfert M."/>
        </authorList>
    </citation>
    <scope>NUCLEOTIDE SEQUENCE [LARGE SCALE GENOMIC DNA]</scope>
    <source>
        <strain evidence="7 8">HH103</strain>
    </source>
</reference>
<dbReference type="PATRIC" id="fig|380.5.peg.267"/>
<dbReference type="Pfam" id="PF24407">
    <property type="entry name" value="HTH_upst_double_PIN"/>
    <property type="match status" value="1"/>
</dbReference>
<evidence type="ECO:0008006" key="9">
    <source>
        <dbReference type="Google" id="ProtNLM"/>
    </source>
</evidence>
<dbReference type="eggNOG" id="COG1075">
    <property type="taxonomic scope" value="Bacteria"/>
</dbReference>
<evidence type="ECO:0000313" key="8">
    <source>
        <dbReference type="Proteomes" id="UP000007735"/>
    </source>
</evidence>
<protein>
    <recommendedName>
        <fullName evidence="9">DUF676 domain-containing protein</fullName>
    </recommendedName>
</protein>
<evidence type="ECO:0000256" key="4">
    <source>
        <dbReference type="ARBA" id="ARBA00023136"/>
    </source>
</evidence>
<dbReference type="Proteomes" id="UP000007735">
    <property type="component" value="Chromosome"/>
</dbReference>
<dbReference type="Gene3D" id="3.40.50.1820">
    <property type="entry name" value="alpha/beta hydrolase"/>
    <property type="match status" value="1"/>
</dbReference>
<dbReference type="PANTHER" id="PTHR48182:SF2">
    <property type="entry name" value="PROTEIN SERAC1"/>
    <property type="match status" value="1"/>
</dbReference>
<comment type="subcellular location">
    <subcellularLocation>
        <location evidence="1">Endoplasmic reticulum</location>
    </subcellularLocation>
    <subcellularLocation>
        <location evidence="2">Membrane</location>
    </subcellularLocation>
</comment>
<dbReference type="GO" id="GO:0016020">
    <property type="term" value="C:membrane"/>
    <property type="evidence" value="ECO:0007669"/>
    <property type="project" value="UniProtKB-SubCell"/>
</dbReference>
<dbReference type="EMBL" id="HE616890">
    <property type="protein sequence ID" value="CCE94748.1"/>
    <property type="molecule type" value="Genomic_DNA"/>
</dbReference>
<keyword evidence="3" id="KW-0256">Endoplasmic reticulum</keyword>
<feature type="domain" description="PIN" evidence="5">
    <location>
        <begin position="1125"/>
        <end position="1237"/>
    </location>
</feature>
<dbReference type="InterPro" id="IPR029058">
    <property type="entry name" value="AB_hydrolase_fold"/>
</dbReference>
<keyword evidence="4" id="KW-0472">Membrane</keyword>
<dbReference type="PANTHER" id="PTHR48182">
    <property type="entry name" value="PROTEIN SERAC1"/>
    <property type="match status" value="1"/>
</dbReference>
<proteinExistence type="predicted"/>
<dbReference type="SUPFAM" id="SSF53474">
    <property type="entry name" value="alpha/beta-Hydrolases"/>
    <property type="match status" value="1"/>
</dbReference>